<name>A0A6C0JK44_9ZZZZ</name>
<dbReference type="InterPro" id="IPR027417">
    <property type="entry name" value="P-loop_NTPase"/>
</dbReference>
<proteinExistence type="predicted"/>
<dbReference type="AlphaFoldDB" id="A0A6C0JK44"/>
<protein>
    <submittedName>
        <fullName evidence="1">Uncharacterized protein</fullName>
    </submittedName>
</protein>
<accession>A0A6C0JK44</accession>
<dbReference type="Gene3D" id="3.40.50.300">
    <property type="entry name" value="P-loop containing nucleotide triphosphate hydrolases"/>
    <property type="match status" value="1"/>
</dbReference>
<sequence length="226" mass="26635">MDDKIILICAVGRSGSTTLELILNTIPNSNICGENNGAINHLLEFYKSIKYTHNMVQNEFKDFSSEEKKNLSKIFGKGKKPAWFNTFEFDEIKKSIQNTIITMFKKKDSTKVWGFKEIRYDGKLELLKEFRELFPQTKVVLNVRENQQKQANSSWFKKDPNALQKIQNQTRNIVEFNKANKDFCFLNTLERMYSKRHMENLFAFLDCSQHYDEDKIKTILMNTRES</sequence>
<dbReference type="SUPFAM" id="SSF52540">
    <property type="entry name" value="P-loop containing nucleoside triphosphate hydrolases"/>
    <property type="match status" value="1"/>
</dbReference>
<organism evidence="1">
    <name type="scientific">viral metagenome</name>
    <dbReference type="NCBI Taxonomy" id="1070528"/>
    <lineage>
        <taxon>unclassified sequences</taxon>
        <taxon>metagenomes</taxon>
        <taxon>organismal metagenomes</taxon>
    </lineage>
</organism>
<evidence type="ECO:0000313" key="1">
    <source>
        <dbReference type="EMBL" id="QHU04168.1"/>
    </source>
</evidence>
<reference evidence="1" key="1">
    <citation type="journal article" date="2020" name="Nature">
        <title>Giant virus diversity and host interactions through global metagenomics.</title>
        <authorList>
            <person name="Schulz F."/>
            <person name="Roux S."/>
            <person name="Paez-Espino D."/>
            <person name="Jungbluth S."/>
            <person name="Walsh D.A."/>
            <person name="Denef V.J."/>
            <person name="McMahon K.D."/>
            <person name="Konstantinidis K.T."/>
            <person name="Eloe-Fadrosh E.A."/>
            <person name="Kyrpides N.C."/>
            <person name="Woyke T."/>
        </authorList>
    </citation>
    <scope>NUCLEOTIDE SEQUENCE</scope>
    <source>
        <strain evidence="1">GVMAG-M-3300027708-39</strain>
    </source>
</reference>
<dbReference type="Pfam" id="PF13469">
    <property type="entry name" value="Sulfotransfer_3"/>
    <property type="match status" value="1"/>
</dbReference>
<dbReference type="EMBL" id="MN740394">
    <property type="protein sequence ID" value="QHU04168.1"/>
    <property type="molecule type" value="Genomic_DNA"/>
</dbReference>